<evidence type="ECO:0000313" key="2">
    <source>
        <dbReference type="EMBL" id="CAE8640071.1"/>
    </source>
</evidence>
<sequence length="196" mass="21599">MGKDLLGLHRKILGGRKAILGGTSMGAATSLFAALEDPSSVAGLILANPPTCYETRQKFIPMYRESLELARSAGLEEARRASEQKTRPPIFLETECGRASFDIGWETKLEMGLDRYCAALEGAIESDLPSKDQLRHLKVPTLVLAWKSDAQHPLESAELLCEALPNAQLVVAESWAQVQDLPRHMRGFLQTLMEPQ</sequence>
<dbReference type="Pfam" id="PF00561">
    <property type="entry name" value="Abhydrolase_1"/>
    <property type="match status" value="1"/>
</dbReference>
<dbReference type="OrthoDB" id="408373at2759"/>
<dbReference type="InterPro" id="IPR029058">
    <property type="entry name" value="AB_hydrolase_fold"/>
</dbReference>
<feature type="domain" description="AB hydrolase-1" evidence="1">
    <location>
        <begin position="10"/>
        <end position="172"/>
    </location>
</feature>
<keyword evidence="3" id="KW-1185">Reference proteome</keyword>
<proteinExistence type="predicted"/>
<name>A0A813HN55_POLGL</name>
<accession>A0A813HN55</accession>
<dbReference type="AlphaFoldDB" id="A0A813HN55"/>
<organism evidence="2 3">
    <name type="scientific">Polarella glacialis</name>
    <name type="common">Dinoflagellate</name>
    <dbReference type="NCBI Taxonomy" id="89957"/>
    <lineage>
        <taxon>Eukaryota</taxon>
        <taxon>Sar</taxon>
        <taxon>Alveolata</taxon>
        <taxon>Dinophyceae</taxon>
        <taxon>Suessiales</taxon>
        <taxon>Suessiaceae</taxon>
        <taxon>Polarella</taxon>
    </lineage>
</organism>
<protein>
    <recommendedName>
        <fullName evidence="1">AB hydrolase-1 domain-containing protein</fullName>
    </recommendedName>
</protein>
<evidence type="ECO:0000259" key="1">
    <source>
        <dbReference type="Pfam" id="PF00561"/>
    </source>
</evidence>
<reference evidence="2" key="1">
    <citation type="submission" date="2021-02" db="EMBL/GenBank/DDBJ databases">
        <authorList>
            <person name="Dougan E. K."/>
            <person name="Rhodes N."/>
            <person name="Thang M."/>
            <person name="Chan C."/>
        </authorList>
    </citation>
    <scope>NUCLEOTIDE SEQUENCE</scope>
</reference>
<dbReference type="Proteomes" id="UP000654075">
    <property type="component" value="Unassembled WGS sequence"/>
</dbReference>
<dbReference type="SUPFAM" id="SSF53474">
    <property type="entry name" value="alpha/beta-Hydrolases"/>
    <property type="match status" value="1"/>
</dbReference>
<gene>
    <name evidence="2" type="ORF">PGLA1383_LOCUS55011</name>
</gene>
<dbReference type="InterPro" id="IPR000073">
    <property type="entry name" value="AB_hydrolase_1"/>
</dbReference>
<dbReference type="Gene3D" id="3.40.50.1820">
    <property type="entry name" value="alpha/beta hydrolase"/>
    <property type="match status" value="1"/>
</dbReference>
<comment type="caution">
    <text evidence="2">The sequence shown here is derived from an EMBL/GenBank/DDBJ whole genome shotgun (WGS) entry which is preliminary data.</text>
</comment>
<dbReference type="EMBL" id="CAJNNV010032470">
    <property type="protein sequence ID" value="CAE8640071.1"/>
    <property type="molecule type" value="Genomic_DNA"/>
</dbReference>
<evidence type="ECO:0000313" key="3">
    <source>
        <dbReference type="Proteomes" id="UP000654075"/>
    </source>
</evidence>